<name>A0A2R7Y346_9CREN</name>
<dbReference type="InterPro" id="IPR003448">
    <property type="entry name" value="Mopterin_biosynth_MoaE"/>
</dbReference>
<comment type="caution">
    <text evidence="1">The sequence shown here is derived from an EMBL/GenBank/DDBJ whole genome shotgun (WGS) entry which is preliminary data.</text>
</comment>
<evidence type="ECO:0000313" key="2">
    <source>
        <dbReference type="Proteomes" id="UP000244093"/>
    </source>
</evidence>
<dbReference type="Gene3D" id="3.90.1170.40">
    <property type="entry name" value="Molybdopterin biosynthesis MoaE subunit"/>
    <property type="match status" value="1"/>
</dbReference>
<dbReference type="CDD" id="cd00756">
    <property type="entry name" value="MoaE"/>
    <property type="match status" value="1"/>
</dbReference>
<dbReference type="PANTHER" id="PTHR23404">
    <property type="entry name" value="MOLYBDOPTERIN SYNTHASE RELATED"/>
    <property type="match status" value="1"/>
</dbReference>
<accession>A0A2R7Y346</accession>
<evidence type="ECO:0008006" key="3">
    <source>
        <dbReference type="Google" id="ProtNLM"/>
    </source>
</evidence>
<dbReference type="GO" id="GO:0006777">
    <property type="term" value="P:Mo-molybdopterin cofactor biosynthetic process"/>
    <property type="evidence" value="ECO:0007669"/>
    <property type="project" value="InterPro"/>
</dbReference>
<proteinExistence type="predicted"/>
<reference evidence="1" key="1">
    <citation type="submission" date="2017-04" db="EMBL/GenBank/DDBJ databases">
        <authorList>
            <person name="Afonso C.L."/>
            <person name="Miller P.J."/>
            <person name="Scott M.A."/>
            <person name="Spackman E."/>
            <person name="Goraichik I."/>
            <person name="Dimitrov K.M."/>
            <person name="Suarez D.L."/>
            <person name="Swayne D.E."/>
        </authorList>
    </citation>
    <scope>NUCLEOTIDE SEQUENCE</scope>
    <source>
        <strain evidence="1">NZ3</strain>
    </source>
</reference>
<dbReference type="AlphaFoldDB" id="A0A2R7Y346"/>
<protein>
    <recommendedName>
        <fullName evidence="3">Molybdenum cofactor biosynthesis protein MoaE</fullName>
    </recommendedName>
</protein>
<organism evidence="1 2">
    <name type="scientific">Zestosphaera tikiterensis</name>
    <dbReference type="NCBI Taxonomy" id="1973259"/>
    <lineage>
        <taxon>Archaea</taxon>
        <taxon>Thermoproteota</taxon>
        <taxon>Thermoprotei</taxon>
        <taxon>Desulfurococcales</taxon>
        <taxon>Desulfurococcaceae</taxon>
        <taxon>Zestosphaera</taxon>
    </lineage>
</organism>
<dbReference type="EMBL" id="NBVN01000006">
    <property type="protein sequence ID" value="PUA31787.1"/>
    <property type="molecule type" value="Genomic_DNA"/>
</dbReference>
<gene>
    <name evidence="1" type="ORF">B7O98_08280</name>
</gene>
<dbReference type="Proteomes" id="UP000244093">
    <property type="component" value="Unassembled WGS sequence"/>
</dbReference>
<sequence>MKSFYYLQLPVVNVVVETRIATEAVDVNSIISKLTESSREGCGALVMFMGFVKGVVEGNEVRSLTYEAYESLAVKVMNDIANDLLKTFKVRDLIIIHRVGKLKPRDPTIYIFVTAPEREEAFKAAQLALERVKHEVPIFKLEERSDGSYWVVGDRRRIPSSRS</sequence>
<evidence type="ECO:0000313" key="1">
    <source>
        <dbReference type="EMBL" id="PUA31787.1"/>
    </source>
</evidence>
<dbReference type="Pfam" id="PF02391">
    <property type="entry name" value="MoaE"/>
    <property type="match status" value="1"/>
</dbReference>
<dbReference type="SUPFAM" id="SSF54690">
    <property type="entry name" value="Molybdopterin synthase subunit MoaE"/>
    <property type="match status" value="1"/>
</dbReference>
<dbReference type="InterPro" id="IPR036563">
    <property type="entry name" value="MoaE_sf"/>
</dbReference>
<reference evidence="1" key="2">
    <citation type="journal article" date="2018" name="Syst. Appl. Microbiol.">
        <title>A new symbiotic nanoarchaeote (Candidatus Nanoclepta minutus) and its host (Zestosphaera tikiterensis gen. nov., sp. nov.) from a New Zealand hot spring.</title>
        <authorList>
            <person name="St John E."/>
            <person name="Liu Y."/>
            <person name="Podar M."/>
            <person name="Stott M.B."/>
            <person name="Meneghin J."/>
            <person name="Chen Z."/>
            <person name="Lagutin K."/>
            <person name="Mitchell K."/>
            <person name="Reysenbach A.L."/>
        </authorList>
    </citation>
    <scope>NUCLEOTIDE SEQUENCE [LARGE SCALE GENOMIC DNA]</scope>
    <source>
        <strain evidence="1">NZ3</strain>
    </source>
</reference>